<dbReference type="Gene3D" id="3.40.630.30">
    <property type="match status" value="1"/>
</dbReference>
<name>A0A370WV43_9GAMM</name>
<dbReference type="RefSeq" id="WP_115496479.1">
    <property type="nucleotide sequence ID" value="NZ_QRBE01000010.1"/>
</dbReference>
<reference evidence="2 3" key="1">
    <citation type="submission" date="2018-07" db="EMBL/GenBank/DDBJ databases">
        <title>Dyella monticola sp. nov. and Dyella psychrodurans sp. nov. isolated from monsoon evergreen broad-leaved forest soil of Dinghu Mountain, China.</title>
        <authorList>
            <person name="Gao Z."/>
            <person name="Qiu L."/>
        </authorList>
    </citation>
    <scope>NUCLEOTIDE SEQUENCE [LARGE SCALE GENOMIC DNA]</scope>
    <source>
        <strain evidence="2 3">4G-K06</strain>
    </source>
</reference>
<sequence>MELTTARLCLVALHESDAEALFAYRSDPVVARYQGWYPATCEEALAFIRAQQQVSLDSRDSWLQRAIRRTTDDRLIGDVGLHIPADSGDSYEFGISIAPACQSQGYSREALCAWLGWVFGQLRAHRVHASIDPRNLASVALLRSLGMRQEAYFRESLRLHGEWVDEVIYALLAREWR</sequence>
<dbReference type="OrthoDB" id="9801656at2"/>
<dbReference type="AlphaFoldDB" id="A0A370WV43"/>
<dbReference type="PROSITE" id="PS51186">
    <property type="entry name" value="GNAT"/>
    <property type="match status" value="1"/>
</dbReference>
<dbReference type="Proteomes" id="UP000254258">
    <property type="component" value="Unassembled WGS sequence"/>
</dbReference>
<dbReference type="InterPro" id="IPR000182">
    <property type="entry name" value="GNAT_dom"/>
</dbReference>
<dbReference type="GO" id="GO:0016747">
    <property type="term" value="F:acyltransferase activity, transferring groups other than amino-acyl groups"/>
    <property type="evidence" value="ECO:0007669"/>
    <property type="project" value="InterPro"/>
</dbReference>
<organism evidence="2 3">
    <name type="scientific">Dyella monticola</name>
    <dbReference type="NCBI Taxonomy" id="1927958"/>
    <lineage>
        <taxon>Bacteria</taxon>
        <taxon>Pseudomonadati</taxon>
        <taxon>Pseudomonadota</taxon>
        <taxon>Gammaproteobacteria</taxon>
        <taxon>Lysobacterales</taxon>
        <taxon>Rhodanobacteraceae</taxon>
        <taxon>Dyella</taxon>
    </lineage>
</organism>
<gene>
    <name evidence="2" type="ORF">DWU98_15480</name>
</gene>
<dbReference type="SUPFAM" id="SSF55729">
    <property type="entry name" value="Acyl-CoA N-acyltransferases (Nat)"/>
    <property type="match status" value="1"/>
</dbReference>
<evidence type="ECO:0000313" key="3">
    <source>
        <dbReference type="Proteomes" id="UP000254258"/>
    </source>
</evidence>
<evidence type="ECO:0000259" key="1">
    <source>
        <dbReference type="PROSITE" id="PS51186"/>
    </source>
</evidence>
<comment type="caution">
    <text evidence="2">The sequence shown here is derived from an EMBL/GenBank/DDBJ whole genome shotgun (WGS) entry which is preliminary data.</text>
</comment>
<keyword evidence="3" id="KW-1185">Reference proteome</keyword>
<dbReference type="PANTHER" id="PTHR43792:SF1">
    <property type="entry name" value="N-ACETYLTRANSFERASE DOMAIN-CONTAINING PROTEIN"/>
    <property type="match status" value="1"/>
</dbReference>
<dbReference type="InterPro" id="IPR016181">
    <property type="entry name" value="Acyl_CoA_acyltransferase"/>
</dbReference>
<evidence type="ECO:0000313" key="2">
    <source>
        <dbReference type="EMBL" id="RDS79845.1"/>
    </source>
</evidence>
<keyword evidence="2" id="KW-0808">Transferase</keyword>
<feature type="domain" description="N-acetyltransferase" evidence="1">
    <location>
        <begin position="8"/>
        <end position="174"/>
    </location>
</feature>
<dbReference type="InterPro" id="IPR051531">
    <property type="entry name" value="N-acetyltransferase"/>
</dbReference>
<dbReference type="EMBL" id="QRBE01000010">
    <property type="protein sequence ID" value="RDS79845.1"/>
    <property type="molecule type" value="Genomic_DNA"/>
</dbReference>
<protein>
    <submittedName>
        <fullName evidence="2">N-acetyltransferase</fullName>
    </submittedName>
</protein>
<accession>A0A370WV43</accession>
<proteinExistence type="predicted"/>
<dbReference type="Pfam" id="PF13302">
    <property type="entry name" value="Acetyltransf_3"/>
    <property type="match status" value="1"/>
</dbReference>
<dbReference type="PANTHER" id="PTHR43792">
    <property type="entry name" value="GNAT FAMILY, PUTATIVE (AFU_ORTHOLOGUE AFUA_3G00765)-RELATED-RELATED"/>
    <property type="match status" value="1"/>
</dbReference>